<evidence type="ECO:0000313" key="6">
    <source>
        <dbReference type="Proteomes" id="UP000245380"/>
    </source>
</evidence>
<name>A0A2U3DAU4_SULT2</name>
<dbReference type="RefSeq" id="WP_109429910.1">
    <property type="nucleotide sequence ID" value="NZ_MPDK01000004.1"/>
</dbReference>
<reference evidence="5 6" key="1">
    <citation type="submission" date="2016-11" db="EMBL/GenBank/DDBJ databases">
        <title>Comparative genomics of Acidibacillus ferroxidans species.</title>
        <authorList>
            <person name="Oliveira G."/>
            <person name="Nunes G."/>
            <person name="Oliveira R."/>
            <person name="Araujo F."/>
            <person name="Salim A."/>
            <person name="Scholte L."/>
            <person name="Morais D."/>
            <person name="Nancucheo I."/>
            <person name="Johnson D.B."/>
            <person name="Grail B."/>
            <person name="Bittencourt J."/>
            <person name="Valadares R."/>
        </authorList>
    </citation>
    <scope>NUCLEOTIDE SEQUENCE [LARGE SCALE GENOMIC DNA]</scope>
    <source>
        <strain evidence="5 6">Y002</strain>
    </source>
</reference>
<dbReference type="GO" id="GO:0005524">
    <property type="term" value="F:ATP binding"/>
    <property type="evidence" value="ECO:0007669"/>
    <property type="project" value="UniProtKB-KW"/>
</dbReference>
<dbReference type="GO" id="GO:0016787">
    <property type="term" value="F:hydrolase activity"/>
    <property type="evidence" value="ECO:0007669"/>
    <property type="project" value="UniProtKB-KW"/>
</dbReference>
<dbReference type="EMBL" id="MPDK01000004">
    <property type="protein sequence ID" value="PWI58406.1"/>
    <property type="molecule type" value="Genomic_DNA"/>
</dbReference>
<organism evidence="5 6">
    <name type="scientific">Sulfoacidibacillus thermotolerans</name>
    <name type="common">Acidibacillus sulfuroxidans</name>
    <dbReference type="NCBI Taxonomy" id="1765684"/>
    <lineage>
        <taxon>Bacteria</taxon>
        <taxon>Bacillati</taxon>
        <taxon>Bacillota</taxon>
        <taxon>Bacilli</taxon>
        <taxon>Bacillales</taxon>
        <taxon>Alicyclobacillaceae</taxon>
        <taxon>Sulfoacidibacillus</taxon>
    </lineage>
</organism>
<keyword evidence="1" id="KW-0547">Nucleotide-binding</keyword>
<keyword evidence="2" id="KW-0378">Hydrolase</keyword>
<evidence type="ECO:0000256" key="3">
    <source>
        <dbReference type="ARBA" id="ARBA00022840"/>
    </source>
</evidence>
<dbReference type="InterPro" id="IPR029000">
    <property type="entry name" value="Cyclophilin-like_dom_sf"/>
</dbReference>
<dbReference type="InterPro" id="IPR003778">
    <property type="entry name" value="CT_A_B"/>
</dbReference>
<dbReference type="Gene3D" id="2.40.100.10">
    <property type="entry name" value="Cyclophilin-like"/>
    <property type="match status" value="1"/>
</dbReference>
<sequence>MKVIRPGMLTTIQDLGRNGFQKYGFSVGGAMDPVALRIANLIVGNPEEEATLEITMQGPILEFQEDTWIAICGAHFSVTLNEHRIENERLIFVQAGSVLQFGPLLSGCRAYLAVAGGFEVPRVMGSKSTYLQAGIGGFSGRSLRADDMLAIGAVKRDDDFARDGVLQKTNSAGYFSFPWFIRSGFFSGYSSIQTVRVIRGREYARFQSDSQEQFFSLDFQITTQSNRMGYRLRGPQMLLRSPYEMLSTAVTIGTVQVPPDGNPIILMADRQTIGGYPKIAEVIRADLPLLAQLKPGDRIRFQEVSIEMAHQLLRAQERKIERIKTSLRLAKRDC</sequence>
<gene>
    <name evidence="5" type="ORF">BM613_04130</name>
</gene>
<dbReference type="OrthoDB" id="9782422at2"/>
<evidence type="ECO:0000259" key="4">
    <source>
        <dbReference type="SMART" id="SM00797"/>
    </source>
</evidence>
<comment type="caution">
    <text evidence="5">The sequence shown here is derived from an EMBL/GenBank/DDBJ whole genome shotgun (WGS) entry which is preliminary data.</text>
</comment>
<dbReference type="AlphaFoldDB" id="A0A2U3DAU4"/>
<dbReference type="PANTHER" id="PTHR43309">
    <property type="entry name" value="5-OXOPROLINASE SUBUNIT C"/>
    <property type="match status" value="1"/>
</dbReference>
<dbReference type="SMART" id="SM00797">
    <property type="entry name" value="AHS2"/>
    <property type="match status" value="1"/>
</dbReference>
<evidence type="ECO:0000313" key="5">
    <source>
        <dbReference type="EMBL" id="PWI58406.1"/>
    </source>
</evidence>
<keyword evidence="3" id="KW-0067">ATP-binding</keyword>
<dbReference type="SUPFAM" id="SSF50891">
    <property type="entry name" value="Cyclophilin-like"/>
    <property type="match status" value="1"/>
</dbReference>
<dbReference type="Proteomes" id="UP000245380">
    <property type="component" value="Unassembled WGS sequence"/>
</dbReference>
<proteinExistence type="predicted"/>
<dbReference type="NCBIfam" id="TIGR00724">
    <property type="entry name" value="urea_amlyse_rel"/>
    <property type="match status" value="1"/>
</dbReference>
<dbReference type="PANTHER" id="PTHR43309:SF5">
    <property type="entry name" value="5-OXOPROLINASE SUBUNIT C"/>
    <property type="match status" value="1"/>
</dbReference>
<accession>A0A2U3DAU4</accession>
<dbReference type="Pfam" id="PF02626">
    <property type="entry name" value="CT_A_B"/>
    <property type="match status" value="1"/>
</dbReference>
<dbReference type="InterPro" id="IPR052708">
    <property type="entry name" value="PxpC"/>
</dbReference>
<protein>
    <submittedName>
        <fullName evidence="5">KipI antagonist</fullName>
    </submittedName>
</protein>
<feature type="domain" description="Carboxyltransferase" evidence="4">
    <location>
        <begin position="22"/>
        <end position="319"/>
    </location>
</feature>
<evidence type="ECO:0000256" key="2">
    <source>
        <dbReference type="ARBA" id="ARBA00022801"/>
    </source>
</evidence>
<evidence type="ECO:0000256" key="1">
    <source>
        <dbReference type="ARBA" id="ARBA00022741"/>
    </source>
</evidence>
<keyword evidence="6" id="KW-1185">Reference proteome</keyword>